<dbReference type="InterPro" id="IPR001647">
    <property type="entry name" value="HTH_TetR"/>
</dbReference>
<dbReference type="InterPro" id="IPR050109">
    <property type="entry name" value="HTH-type_TetR-like_transc_reg"/>
</dbReference>
<dbReference type="SUPFAM" id="SSF46689">
    <property type="entry name" value="Homeodomain-like"/>
    <property type="match status" value="1"/>
</dbReference>
<evidence type="ECO:0000256" key="1">
    <source>
        <dbReference type="ARBA" id="ARBA00023015"/>
    </source>
</evidence>
<gene>
    <name evidence="6" type="ORF">GRI91_13435</name>
</gene>
<evidence type="ECO:0000256" key="3">
    <source>
        <dbReference type="ARBA" id="ARBA00023163"/>
    </source>
</evidence>
<dbReference type="Gene3D" id="1.10.357.10">
    <property type="entry name" value="Tetracycline Repressor, domain 2"/>
    <property type="match status" value="2"/>
</dbReference>
<keyword evidence="3" id="KW-0804">Transcription</keyword>
<dbReference type="PROSITE" id="PS50977">
    <property type="entry name" value="HTH_TETR_2"/>
    <property type="match status" value="1"/>
</dbReference>
<organism evidence="6 7">
    <name type="scientific">Altericroceibacterium endophyticum</name>
    <dbReference type="NCBI Taxonomy" id="1808508"/>
    <lineage>
        <taxon>Bacteria</taxon>
        <taxon>Pseudomonadati</taxon>
        <taxon>Pseudomonadota</taxon>
        <taxon>Alphaproteobacteria</taxon>
        <taxon>Sphingomonadales</taxon>
        <taxon>Erythrobacteraceae</taxon>
        <taxon>Altericroceibacterium</taxon>
    </lineage>
</organism>
<keyword evidence="2 4" id="KW-0238">DNA-binding</keyword>
<dbReference type="GO" id="GO:0000976">
    <property type="term" value="F:transcription cis-regulatory region binding"/>
    <property type="evidence" value="ECO:0007669"/>
    <property type="project" value="TreeGrafter"/>
</dbReference>
<dbReference type="Proteomes" id="UP000438476">
    <property type="component" value="Unassembled WGS sequence"/>
</dbReference>
<protein>
    <submittedName>
        <fullName evidence="6">TetR family transcriptional regulator</fullName>
    </submittedName>
</protein>
<dbReference type="EMBL" id="WTYT01000006">
    <property type="protein sequence ID" value="MXO66763.1"/>
    <property type="molecule type" value="Genomic_DNA"/>
</dbReference>
<dbReference type="RefSeq" id="WP_160737212.1">
    <property type="nucleotide sequence ID" value="NZ_WTYT01000006.1"/>
</dbReference>
<accession>A0A6I4T9R9</accession>
<reference evidence="6 7" key="1">
    <citation type="submission" date="2019-12" db="EMBL/GenBank/DDBJ databases">
        <title>Genomic-based taxomic classification of the family Erythrobacteraceae.</title>
        <authorList>
            <person name="Xu L."/>
        </authorList>
    </citation>
    <scope>NUCLEOTIDE SEQUENCE [LARGE SCALE GENOMIC DNA]</scope>
    <source>
        <strain evidence="6 7">LMG 29518</strain>
    </source>
</reference>
<dbReference type="Pfam" id="PF00440">
    <property type="entry name" value="TetR_N"/>
    <property type="match status" value="1"/>
</dbReference>
<evidence type="ECO:0000256" key="4">
    <source>
        <dbReference type="PROSITE-ProRule" id="PRU00335"/>
    </source>
</evidence>
<dbReference type="AlphaFoldDB" id="A0A6I4T9R9"/>
<keyword evidence="7" id="KW-1185">Reference proteome</keyword>
<name>A0A6I4T9R9_9SPHN</name>
<dbReference type="PANTHER" id="PTHR30055">
    <property type="entry name" value="HTH-TYPE TRANSCRIPTIONAL REGULATOR RUTR"/>
    <property type="match status" value="1"/>
</dbReference>
<dbReference type="InterPro" id="IPR009057">
    <property type="entry name" value="Homeodomain-like_sf"/>
</dbReference>
<comment type="caution">
    <text evidence="6">The sequence shown here is derived from an EMBL/GenBank/DDBJ whole genome shotgun (WGS) entry which is preliminary data.</text>
</comment>
<evidence type="ECO:0000256" key="2">
    <source>
        <dbReference type="ARBA" id="ARBA00023125"/>
    </source>
</evidence>
<feature type="domain" description="HTH tetR-type" evidence="5">
    <location>
        <begin position="7"/>
        <end position="67"/>
    </location>
</feature>
<proteinExistence type="predicted"/>
<dbReference type="GO" id="GO:0003700">
    <property type="term" value="F:DNA-binding transcription factor activity"/>
    <property type="evidence" value="ECO:0007669"/>
    <property type="project" value="TreeGrafter"/>
</dbReference>
<evidence type="ECO:0000313" key="7">
    <source>
        <dbReference type="Proteomes" id="UP000438476"/>
    </source>
</evidence>
<dbReference type="OrthoDB" id="7618612at2"/>
<keyword evidence="1" id="KW-0805">Transcription regulation</keyword>
<dbReference type="PANTHER" id="PTHR30055:SF234">
    <property type="entry name" value="HTH-TYPE TRANSCRIPTIONAL REGULATOR BETI"/>
    <property type="match status" value="1"/>
</dbReference>
<sequence length="415" mass="46059">MTEKNHADTQQALLDSCRDAIVQEGVENLSLRQLAQNAGKSTSPIFQYFGGKNQLLLATLKDAVETERVRHKALLEYYSGMEMRPHILSCVAQAYLIHQIRQPTMLVCMEALYKPREFPGSATLLAEWVDLQQAFWGELLGSERSHLTEPLVAYILAEQAYAGALPKDPLFTLLLNEGLNGFFLPEDVKSDPVGAWAIEKFWKPEDLGAEGQGRLDRLPPAMRDFVVQLSVRIIEKGLCGLTLRQEAREAQISPSQVVYHFGDTSACIRTAIWHALLTILPQKFARSDYAGLSSWQEMLVGMISRDPVEAGGGGYVQFMRIMGQLGIAARHDPEFVPVLRALRIYEGQGLLNRLSRHPDFQDDSFFGVARMTLCLKGMAMINEALERGGDGAQERQRVQSVIDLLSGTSGPSAPA</sequence>
<feature type="DNA-binding region" description="H-T-H motif" evidence="4">
    <location>
        <begin position="30"/>
        <end position="49"/>
    </location>
</feature>
<evidence type="ECO:0000313" key="6">
    <source>
        <dbReference type="EMBL" id="MXO66763.1"/>
    </source>
</evidence>
<evidence type="ECO:0000259" key="5">
    <source>
        <dbReference type="PROSITE" id="PS50977"/>
    </source>
</evidence>